<evidence type="ECO:0000313" key="4">
    <source>
        <dbReference type="Proteomes" id="UP000053599"/>
    </source>
</evidence>
<dbReference type="InterPro" id="IPR005337">
    <property type="entry name" value="RapZ-like"/>
</dbReference>
<evidence type="ECO:0000313" key="3">
    <source>
        <dbReference type="EMBL" id="KIV77830.1"/>
    </source>
</evidence>
<dbReference type="OrthoDB" id="4121144at2759"/>
<dbReference type="PANTHER" id="PTHR30448">
    <property type="entry name" value="RNASE ADAPTER PROTEIN RAPZ"/>
    <property type="match status" value="1"/>
</dbReference>
<dbReference type="Proteomes" id="UP000053599">
    <property type="component" value="Unassembled WGS sequence"/>
</dbReference>
<feature type="compositionally biased region" description="Basic and acidic residues" evidence="1">
    <location>
        <begin position="40"/>
        <end position="49"/>
    </location>
</feature>
<organism evidence="3 4">
    <name type="scientific">Exophiala sideris</name>
    <dbReference type="NCBI Taxonomy" id="1016849"/>
    <lineage>
        <taxon>Eukaryota</taxon>
        <taxon>Fungi</taxon>
        <taxon>Dikarya</taxon>
        <taxon>Ascomycota</taxon>
        <taxon>Pezizomycotina</taxon>
        <taxon>Eurotiomycetes</taxon>
        <taxon>Chaetothyriomycetidae</taxon>
        <taxon>Chaetothyriales</taxon>
        <taxon>Herpotrichiellaceae</taxon>
        <taxon>Exophiala</taxon>
    </lineage>
</organism>
<feature type="region of interest" description="Disordered" evidence="1">
    <location>
        <begin position="1"/>
        <end position="73"/>
    </location>
</feature>
<name>A0A0D1VP54_9EURO</name>
<gene>
    <name evidence="3" type="ORF">PV11_09610</name>
</gene>
<evidence type="ECO:0000259" key="2">
    <source>
        <dbReference type="Pfam" id="PF22740"/>
    </source>
</evidence>
<accession>A0A0D1VP54</accession>
<dbReference type="PANTHER" id="PTHR30448:SF0">
    <property type="entry name" value="RNASE ADAPTER PROTEIN RAPZ"/>
    <property type="match status" value="1"/>
</dbReference>
<dbReference type="InterPro" id="IPR053931">
    <property type="entry name" value="RapZ_C"/>
</dbReference>
<dbReference type="EMBL" id="KN846954">
    <property type="protein sequence ID" value="KIV77830.1"/>
    <property type="molecule type" value="Genomic_DNA"/>
</dbReference>
<reference evidence="3 4" key="1">
    <citation type="submission" date="2015-01" db="EMBL/GenBank/DDBJ databases">
        <title>The Genome Sequence of Exophiala sideris CBS121828.</title>
        <authorList>
            <consortium name="The Broad Institute Genomics Platform"/>
            <person name="Cuomo C."/>
            <person name="de Hoog S."/>
            <person name="Gorbushina A."/>
            <person name="Stielow B."/>
            <person name="Teixiera M."/>
            <person name="Abouelleil A."/>
            <person name="Chapman S.B."/>
            <person name="Priest M."/>
            <person name="Young S.K."/>
            <person name="Wortman J."/>
            <person name="Nusbaum C."/>
            <person name="Birren B."/>
        </authorList>
    </citation>
    <scope>NUCLEOTIDE SEQUENCE [LARGE SCALE GENOMIC DNA]</scope>
    <source>
        <strain evidence="3 4">CBS 121828</strain>
    </source>
</reference>
<dbReference type="GO" id="GO:0005524">
    <property type="term" value="F:ATP binding"/>
    <property type="evidence" value="ECO:0007669"/>
    <property type="project" value="InterPro"/>
</dbReference>
<dbReference type="AlphaFoldDB" id="A0A0D1VP54"/>
<evidence type="ECO:0000256" key="1">
    <source>
        <dbReference type="SAM" id="MobiDB-lite"/>
    </source>
</evidence>
<feature type="compositionally biased region" description="Basic and acidic residues" evidence="1">
    <location>
        <begin position="229"/>
        <end position="250"/>
    </location>
</feature>
<dbReference type="Pfam" id="PF22740">
    <property type="entry name" value="PapZ_C"/>
    <property type="match status" value="1"/>
</dbReference>
<sequence length="280" mass="31276">MFDSIDDERDQRHDNVSNRNKNKNRLADKALKAVNNFHEQAMDDIKDYHDTDDDDNNDNKNDKNGNNNYDTKDKSPTFKLSIISYGSTFGRLEESPGDEHMDFSIADIPNPSAKIRKAHTGLSSELREAVMAEDLAPEWLNDITNEVQSKIAKMKSAHKKDPLSPTKLVIGLACGLGKHRSVTFAEELPRKLKTDGWTVTVHHRDISLNAEQAGSDEEDGSSAISTQTFDRKGMEKKNKDMREETKRRISSEGNDATTVAGADGGLDREGNEISALAWEK</sequence>
<protein>
    <recommendedName>
        <fullName evidence="2">RapZ C-terminal domain-containing protein</fullName>
    </recommendedName>
</protein>
<dbReference type="HOGENOM" id="CLU_086723_0_0_1"/>
<dbReference type="STRING" id="1016849.A0A0D1VP54"/>
<proteinExistence type="predicted"/>
<feature type="region of interest" description="Disordered" evidence="1">
    <location>
        <begin position="210"/>
        <end position="280"/>
    </location>
</feature>
<feature type="domain" description="RapZ C-terminal" evidence="2">
    <location>
        <begin position="79"/>
        <end position="206"/>
    </location>
</feature>